<evidence type="ECO:0000313" key="3">
    <source>
        <dbReference type="Proteomes" id="UP001239445"/>
    </source>
</evidence>
<dbReference type="GO" id="GO:0016787">
    <property type="term" value="F:hydrolase activity"/>
    <property type="evidence" value="ECO:0007669"/>
    <property type="project" value="UniProtKB-KW"/>
</dbReference>
<gene>
    <name evidence="2" type="ORF">QBC47DRAFT_131895</name>
</gene>
<reference evidence="2" key="1">
    <citation type="submission" date="2023-06" db="EMBL/GenBank/DDBJ databases">
        <title>Genome-scale phylogeny and comparative genomics of the fungal order Sordariales.</title>
        <authorList>
            <consortium name="Lawrence Berkeley National Laboratory"/>
            <person name="Hensen N."/>
            <person name="Bonometti L."/>
            <person name="Westerberg I."/>
            <person name="Brannstrom I.O."/>
            <person name="Guillou S."/>
            <person name="Cros-Aarteil S."/>
            <person name="Calhoun S."/>
            <person name="Haridas S."/>
            <person name="Kuo A."/>
            <person name="Mondo S."/>
            <person name="Pangilinan J."/>
            <person name="Riley R."/>
            <person name="Labutti K."/>
            <person name="Andreopoulos B."/>
            <person name="Lipzen A."/>
            <person name="Chen C."/>
            <person name="Yanf M."/>
            <person name="Daum C."/>
            <person name="Ng V."/>
            <person name="Clum A."/>
            <person name="Steindorff A."/>
            <person name="Ohm R."/>
            <person name="Martin F."/>
            <person name="Silar P."/>
            <person name="Natvig D."/>
            <person name="Lalanne C."/>
            <person name="Gautier V."/>
            <person name="Ament-Velasquez S.L."/>
            <person name="Kruys A."/>
            <person name="Hutchinson M.I."/>
            <person name="Powell A.J."/>
            <person name="Barry K."/>
            <person name="Miller A.N."/>
            <person name="Grigoriev I.V."/>
            <person name="Debuchy R."/>
            <person name="Gladieux P."/>
            <person name="Thoren M.H."/>
            <person name="Johannesson H."/>
        </authorList>
    </citation>
    <scope>NUCLEOTIDE SEQUENCE</scope>
    <source>
        <strain evidence="2">PSN4</strain>
    </source>
</reference>
<dbReference type="EMBL" id="MU839829">
    <property type="protein sequence ID" value="KAK1757997.1"/>
    <property type="molecule type" value="Genomic_DNA"/>
</dbReference>
<keyword evidence="3" id="KW-1185">Reference proteome</keyword>
<dbReference type="SUPFAM" id="SSF53474">
    <property type="entry name" value="alpha/beta-Hydrolases"/>
    <property type="match status" value="1"/>
</dbReference>
<comment type="caution">
    <text evidence="2">The sequence shown here is derived from an EMBL/GenBank/DDBJ whole genome shotgun (WGS) entry which is preliminary data.</text>
</comment>
<proteinExistence type="predicted"/>
<sequence length="351" mass="37873">MAEPAPPFTHHFITANDGTPLSYYTIGTGPSILLIHGAGSYALTFRDLAVLLSKHFTVNTMSRRGRGRSGPYPAALTSSEALAENAPDTLVASTKTYPRVFPESFCRGIIATDIADIRTVATATGAEYLLGHSSGAVLTLNYLITYYSPDSNTSSSEKVPPKVILYEPPLFFSDLALPEFHPLLSREAAALAKTSPTETLITAIKAAHLGPMWFLPRFALRFLVNKVLGPKQEAEVALRKERDGEEEGDYGVCTIIGLAGTIRFDWAVGEGGIGHSDRVKGIREVVRGRVLAIGGDKSVGYLQQGLDALERLLGAKKALYKGAGHELVLERAKGGQPERVVDDVVKFFTED</sequence>
<dbReference type="Gene3D" id="3.40.50.1820">
    <property type="entry name" value="alpha/beta hydrolase"/>
    <property type="match status" value="1"/>
</dbReference>
<name>A0AAJ0BHD9_9PEZI</name>
<feature type="domain" description="AB hydrolase-1" evidence="1">
    <location>
        <begin position="32"/>
        <end position="341"/>
    </location>
</feature>
<accession>A0AAJ0BHD9</accession>
<organism evidence="2 3">
    <name type="scientific">Echria macrotheca</name>
    <dbReference type="NCBI Taxonomy" id="438768"/>
    <lineage>
        <taxon>Eukaryota</taxon>
        <taxon>Fungi</taxon>
        <taxon>Dikarya</taxon>
        <taxon>Ascomycota</taxon>
        <taxon>Pezizomycotina</taxon>
        <taxon>Sordariomycetes</taxon>
        <taxon>Sordariomycetidae</taxon>
        <taxon>Sordariales</taxon>
        <taxon>Schizotheciaceae</taxon>
        <taxon>Echria</taxon>
    </lineage>
</organism>
<dbReference type="Pfam" id="PF12697">
    <property type="entry name" value="Abhydrolase_6"/>
    <property type="match status" value="1"/>
</dbReference>
<keyword evidence="2" id="KW-0378">Hydrolase</keyword>
<dbReference type="AlphaFoldDB" id="A0AAJ0BHD9"/>
<dbReference type="Proteomes" id="UP001239445">
    <property type="component" value="Unassembled WGS sequence"/>
</dbReference>
<evidence type="ECO:0000313" key="2">
    <source>
        <dbReference type="EMBL" id="KAK1757997.1"/>
    </source>
</evidence>
<evidence type="ECO:0000259" key="1">
    <source>
        <dbReference type="Pfam" id="PF12697"/>
    </source>
</evidence>
<dbReference type="InterPro" id="IPR029058">
    <property type="entry name" value="AB_hydrolase_fold"/>
</dbReference>
<dbReference type="InterPro" id="IPR000073">
    <property type="entry name" value="AB_hydrolase_1"/>
</dbReference>
<protein>
    <submittedName>
        <fullName evidence="2">Alpha/Beta hydrolase protein</fullName>
    </submittedName>
</protein>